<evidence type="ECO:0000313" key="6">
    <source>
        <dbReference type="Proteomes" id="UP000198304"/>
    </source>
</evidence>
<keyword evidence="2" id="KW-0732">Signal</keyword>
<proteinExistence type="predicted"/>
<dbReference type="Gene3D" id="3.10.50.10">
    <property type="match status" value="1"/>
</dbReference>
<dbReference type="RefSeq" id="WP_089283271.1">
    <property type="nucleotide sequence ID" value="NZ_FZOJ01000011.1"/>
</dbReference>
<dbReference type="PROSITE" id="PS51910">
    <property type="entry name" value="GH18_2"/>
    <property type="match status" value="1"/>
</dbReference>
<feature type="chain" id="PRO_5039054738" evidence="2">
    <location>
        <begin position="20"/>
        <end position="550"/>
    </location>
</feature>
<dbReference type="PANTHER" id="PTHR46066:SF2">
    <property type="entry name" value="CHITINASE DOMAIN-CONTAINING PROTEIN 1"/>
    <property type="match status" value="1"/>
</dbReference>
<evidence type="ECO:0000259" key="3">
    <source>
        <dbReference type="PROSITE" id="PS51272"/>
    </source>
</evidence>
<dbReference type="InterPro" id="IPR001223">
    <property type="entry name" value="Glyco_hydro18_cat"/>
</dbReference>
<protein>
    <submittedName>
        <fullName evidence="5">S-layer homology domain-containing protein</fullName>
    </submittedName>
</protein>
<dbReference type="SUPFAM" id="SSF51445">
    <property type="entry name" value="(Trans)glycosidases"/>
    <property type="match status" value="1"/>
</dbReference>
<evidence type="ECO:0000313" key="5">
    <source>
        <dbReference type="EMBL" id="SNS49670.1"/>
    </source>
</evidence>
<dbReference type="PROSITE" id="PS51272">
    <property type="entry name" value="SLH"/>
    <property type="match status" value="3"/>
</dbReference>
<accession>A0A239EY38</accession>
<feature type="signal peptide" evidence="2">
    <location>
        <begin position="1"/>
        <end position="19"/>
    </location>
</feature>
<keyword evidence="1" id="KW-0677">Repeat</keyword>
<dbReference type="InterPro" id="IPR017853">
    <property type="entry name" value="GH"/>
</dbReference>
<dbReference type="InterPro" id="IPR029070">
    <property type="entry name" value="Chitinase_insertion_sf"/>
</dbReference>
<organism evidence="5 6">
    <name type="scientific">Anaerovirgula multivorans</name>
    <dbReference type="NCBI Taxonomy" id="312168"/>
    <lineage>
        <taxon>Bacteria</taxon>
        <taxon>Bacillati</taxon>
        <taxon>Bacillota</taxon>
        <taxon>Clostridia</taxon>
        <taxon>Peptostreptococcales</taxon>
        <taxon>Natronincolaceae</taxon>
        <taxon>Anaerovirgula</taxon>
    </lineage>
</organism>
<dbReference type="GO" id="GO:0005975">
    <property type="term" value="P:carbohydrate metabolic process"/>
    <property type="evidence" value="ECO:0007669"/>
    <property type="project" value="InterPro"/>
</dbReference>
<dbReference type="Gene3D" id="3.20.20.80">
    <property type="entry name" value="Glycosidases"/>
    <property type="match status" value="1"/>
</dbReference>
<dbReference type="Proteomes" id="UP000198304">
    <property type="component" value="Unassembled WGS sequence"/>
</dbReference>
<dbReference type="AlphaFoldDB" id="A0A239EY38"/>
<dbReference type="InterPro" id="IPR001119">
    <property type="entry name" value="SLH_dom"/>
</dbReference>
<keyword evidence="6" id="KW-1185">Reference proteome</keyword>
<evidence type="ECO:0000256" key="2">
    <source>
        <dbReference type="SAM" id="SignalP"/>
    </source>
</evidence>
<evidence type="ECO:0000256" key="1">
    <source>
        <dbReference type="ARBA" id="ARBA00022737"/>
    </source>
</evidence>
<feature type="domain" description="GH18" evidence="4">
    <location>
        <begin position="220"/>
        <end position="550"/>
    </location>
</feature>
<dbReference type="InterPro" id="IPR011583">
    <property type="entry name" value="Chitinase_II/V-like_cat"/>
</dbReference>
<dbReference type="PANTHER" id="PTHR46066">
    <property type="entry name" value="CHITINASE DOMAIN-CONTAINING PROTEIN 1 FAMILY MEMBER"/>
    <property type="match status" value="1"/>
</dbReference>
<dbReference type="SMART" id="SM00636">
    <property type="entry name" value="Glyco_18"/>
    <property type="match status" value="1"/>
</dbReference>
<gene>
    <name evidence="5" type="ORF">SAMN05446037_101198</name>
</gene>
<dbReference type="EMBL" id="FZOJ01000011">
    <property type="protein sequence ID" value="SNS49670.1"/>
    <property type="molecule type" value="Genomic_DNA"/>
</dbReference>
<feature type="domain" description="SLH" evidence="3">
    <location>
        <begin position="158"/>
        <end position="224"/>
    </location>
</feature>
<dbReference type="Pfam" id="PF00704">
    <property type="entry name" value="Glyco_hydro_18"/>
    <property type="match status" value="1"/>
</dbReference>
<feature type="domain" description="SLH" evidence="3">
    <location>
        <begin position="91"/>
        <end position="156"/>
    </location>
</feature>
<reference evidence="5 6" key="1">
    <citation type="submission" date="2017-06" db="EMBL/GenBank/DDBJ databases">
        <authorList>
            <person name="Kim H.J."/>
            <person name="Triplett B.A."/>
        </authorList>
    </citation>
    <scope>NUCLEOTIDE SEQUENCE [LARGE SCALE GENOMIC DNA]</scope>
    <source>
        <strain evidence="5 6">SCA</strain>
    </source>
</reference>
<dbReference type="GO" id="GO:0008061">
    <property type="term" value="F:chitin binding"/>
    <property type="evidence" value="ECO:0007669"/>
    <property type="project" value="InterPro"/>
</dbReference>
<name>A0A239EY38_9FIRM</name>
<evidence type="ECO:0000259" key="4">
    <source>
        <dbReference type="PROSITE" id="PS51910"/>
    </source>
</evidence>
<sequence length="550" mass="62901">MRKVIACFLITLLFFSSLAFSFSNSSITILKDIENHWIAAQHKEVLYLLQHLGIIKGYEDHSFRPQNQVSRQEFVTMLIKTLEPEMEIPGGTATFQDVATNSWGFPYIEAAVTKNIIVPDEYENNRFQPEKPITRLEIAIMIMRGFGMNIDNQGMESKTTFLDDEEIPVGAKAYIQMSSERGIIKGYREEEGFLFKPNNTATRAEAVVIIYGVLQQKKDLKQVGYYAIQSSSQANALSLEKVFDEIVFGWSALDALEDGTIIFSMNSTSEYRRPVGYEGALTLVDNAKLDKKLMVTETRTSLIYPLLENERNQQQVIQDIVKSLKEHGFTGVVMDLENIRDLEKGYRGLYVAFLKELKENLKSENYTLTVTVQPNNVIGYYDGYDYKAISEIADEINIMTHDYHERKNFNVLTDHAPFPLVKEALVKLLNEGVNPDKVILGLQVAAGTQWVTTVKEEDKSREFFNPGMTSVYRAITEREGEKSFDFTSMTPNFQYSFVEGDIERQQLIRYEDRKSVESKLLLAKYYGIKGVSIWRIGEIQRDVVELLSEN</sequence>
<feature type="domain" description="SLH" evidence="3">
    <location>
        <begin position="25"/>
        <end position="89"/>
    </location>
</feature>
<dbReference type="Pfam" id="PF00395">
    <property type="entry name" value="SLH"/>
    <property type="match status" value="3"/>
</dbReference>
<dbReference type="OrthoDB" id="9769314at2"/>